<dbReference type="GO" id="GO:0004222">
    <property type="term" value="F:metalloendopeptidase activity"/>
    <property type="evidence" value="ECO:0007669"/>
    <property type="project" value="InterPro"/>
</dbReference>
<comment type="caution">
    <text evidence="6">The sequence shown here is derived from an EMBL/GenBank/DDBJ whole genome shotgun (WGS) entry which is preliminary data.</text>
</comment>
<evidence type="ECO:0000256" key="2">
    <source>
        <dbReference type="ARBA" id="ARBA00007261"/>
    </source>
</evidence>
<dbReference type="PROSITE" id="PS00143">
    <property type="entry name" value="INSULINASE"/>
    <property type="match status" value="1"/>
</dbReference>
<dbReference type="InterPro" id="IPR050361">
    <property type="entry name" value="MPP/UQCRC_Complex"/>
</dbReference>
<reference evidence="6 7" key="1">
    <citation type="submission" date="2020-07" db="EMBL/GenBank/DDBJ databases">
        <title>Genomic Encyclopedia of Archaeal and Bacterial Type Strains, Phase II (KMG-II): from individual species to whole genera.</title>
        <authorList>
            <person name="Goeker M."/>
        </authorList>
    </citation>
    <scope>NUCLEOTIDE SEQUENCE [LARGE SCALE GENOMIC DNA]</scope>
    <source>
        <strain evidence="6 7">DSM 21226</strain>
    </source>
</reference>
<dbReference type="InterPro" id="IPR007863">
    <property type="entry name" value="Peptidase_M16_C"/>
</dbReference>
<evidence type="ECO:0000256" key="3">
    <source>
        <dbReference type="RuleBase" id="RU004447"/>
    </source>
</evidence>
<dbReference type="Pfam" id="PF00675">
    <property type="entry name" value="Peptidase_M16"/>
    <property type="match status" value="1"/>
</dbReference>
<keyword evidence="7" id="KW-1185">Reference proteome</keyword>
<dbReference type="RefSeq" id="WP_179635572.1">
    <property type="nucleotide sequence ID" value="NZ_JACCFH010000001.1"/>
</dbReference>
<dbReference type="GO" id="GO:0006508">
    <property type="term" value="P:proteolysis"/>
    <property type="evidence" value="ECO:0007669"/>
    <property type="project" value="InterPro"/>
</dbReference>
<accession>A0A7Y9R0M6</accession>
<dbReference type="Proteomes" id="UP000518288">
    <property type="component" value="Unassembled WGS sequence"/>
</dbReference>
<dbReference type="InterPro" id="IPR011765">
    <property type="entry name" value="Pept_M16_N"/>
</dbReference>
<dbReference type="AlphaFoldDB" id="A0A7Y9R0M6"/>
<dbReference type="PANTHER" id="PTHR11851">
    <property type="entry name" value="METALLOPROTEASE"/>
    <property type="match status" value="1"/>
</dbReference>
<comment type="similarity">
    <text evidence="2 3">Belongs to the peptidase M16 family.</text>
</comment>
<dbReference type="GO" id="GO:0046872">
    <property type="term" value="F:metal ion binding"/>
    <property type="evidence" value="ECO:0007669"/>
    <property type="project" value="InterPro"/>
</dbReference>
<evidence type="ECO:0000259" key="5">
    <source>
        <dbReference type="Pfam" id="PF05193"/>
    </source>
</evidence>
<sequence>MTAFRSERPSDPDTHVHTLANGVRVLTIVQPHLESACVSVYVRTGSRHESARLNGISHVVEHMAFKGTRTRDCQQINLDAEQLGAEANAHTDKDHTAYHLRGLAQHAPQFIRMLGDIVLESQFPESELERERQVILQEYLEDEDDALSTAFKLFDEACYGRHALAQPVIGKRRNIERFSRDELMGYVQRQYTGANVIVAVCGPVDPQAMAAQAEAVFGAMPAGAPNLIAAPAYLGGVRTKRMSGSSQTHVVLGFPVPTQCDPDMPAAVMAATVFGEGMSSPLLDRVRERLGLVYYAGCSADVSDLAGQFVIEASTTPEHLDALFTEVTTLLQAQAVSIDPVHLERARNQLAVRSVRARERSQRRLEGAAQDLFVFGRVRPSGEWMERIASIDADEVRLQFERMLAAPVSAAITGKVPAGTKERCQHRLASLQSPSA</sequence>
<proteinExistence type="inferred from homology"/>
<dbReference type="PANTHER" id="PTHR11851:SF49">
    <property type="entry name" value="MITOCHONDRIAL-PROCESSING PEPTIDASE SUBUNIT ALPHA"/>
    <property type="match status" value="1"/>
</dbReference>
<protein>
    <submittedName>
        <fullName evidence="6">Putative Zn-dependent peptidase</fullName>
    </submittedName>
</protein>
<organism evidence="6 7">
    <name type="scientific">Sphaerotilus montanus</name>
    <dbReference type="NCBI Taxonomy" id="522889"/>
    <lineage>
        <taxon>Bacteria</taxon>
        <taxon>Pseudomonadati</taxon>
        <taxon>Pseudomonadota</taxon>
        <taxon>Betaproteobacteria</taxon>
        <taxon>Burkholderiales</taxon>
        <taxon>Sphaerotilaceae</taxon>
        <taxon>Sphaerotilus</taxon>
    </lineage>
</organism>
<gene>
    <name evidence="6" type="ORF">BDD16_003991</name>
</gene>
<comment type="cofactor">
    <cofactor evidence="1">
        <name>Zn(2+)</name>
        <dbReference type="ChEBI" id="CHEBI:29105"/>
    </cofactor>
</comment>
<dbReference type="Gene3D" id="3.30.830.10">
    <property type="entry name" value="Metalloenzyme, LuxS/M16 peptidase-like"/>
    <property type="match status" value="2"/>
</dbReference>
<feature type="domain" description="Peptidase M16 C-terminal" evidence="5">
    <location>
        <begin position="178"/>
        <end position="350"/>
    </location>
</feature>
<dbReference type="Pfam" id="PF05193">
    <property type="entry name" value="Peptidase_M16_C"/>
    <property type="match status" value="1"/>
</dbReference>
<name>A0A7Y9R0M6_9BURK</name>
<evidence type="ECO:0000259" key="4">
    <source>
        <dbReference type="Pfam" id="PF00675"/>
    </source>
</evidence>
<evidence type="ECO:0000256" key="1">
    <source>
        <dbReference type="ARBA" id="ARBA00001947"/>
    </source>
</evidence>
<dbReference type="SUPFAM" id="SSF63411">
    <property type="entry name" value="LuxS/MPP-like metallohydrolase"/>
    <property type="match status" value="2"/>
</dbReference>
<evidence type="ECO:0000313" key="7">
    <source>
        <dbReference type="Proteomes" id="UP000518288"/>
    </source>
</evidence>
<dbReference type="EMBL" id="JACCFH010000001">
    <property type="protein sequence ID" value="NYG35005.1"/>
    <property type="molecule type" value="Genomic_DNA"/>
</dbReference>
<feature type="domain" description="Peptidase M16 N-terminal" evidence="4">
    <location>
        <begin position="24"/>
        <end position="170"/>
    </location>
</feature>
<evidence type="ECO:0000313" key="6">
    <source>
        <dbReference type="EMBL" id="NYG35005.1"/>
    </source>
</evidence>
<dbReference type="InterPro" id="IPR001431">
    <property type="entry name" value="Pept_M16_Zn_BS"/>
</dbReference>
<dbReference type="InterPro" id="IPR011249">
    <property type="entry name" value="Metalloenz_LuxS/M16"/>
</dbReference>